<dbReference type="RefSeq" id="WP_145237922.1">
    <property type="nucleotide sequence ID" value="NZ_CP036273.1"/>
</dbReference>
<gene>
    <name evidence="3" type="ORF">ETAA1_23720</name>
</gene>
<sequence length="222" mass="23977" precursor="true">MRLPHLVAFAATALAAVLAAAPAPAVQTGDDTAAFLNPDNWEGRKDIWTVSPGKVVGETKEDPKYNTFLCSKTKYADFELTCKVVLKGGVGNSGVQIRSERTDQDGDKNPYRVRGPQVDVGKGYWGSLYGEGVGGMMKASDPAKFKAAVKEDGVNEYYILAKGHRITIKINGETMVDQDFPTLPGKDAKAAPTEGIIAFQAHAGYASMRVEFSDIKFKKLTK</sequence>
<dbReference type="Pfam" id="PF06439">
    <property type="entry name" value="3keto-disac_hyd"/>
    <property type="match status" value="1"/>
</dbReference>
<accession>A0A517XSD2</accession>
<evidence type="ECO:0000256" key="1">
    <source>
        <dbReference type="SAM" id="SignalP"/>
    </source>
</evidence>
<keyword evidence="1" id="KW-0732">Signal</keyword>
<dbReference type="AlphaFoldDB" id="A0A517XSD2"/>
<proteinExistence type="predicted"/>
<name>A0A517XSD2_9BACT</name>
<reference evidence="3 4" key="1">
    <citation type="submission" date="2019-02" db="EMBL/GenBank/DDBJ databases">
        <title>Deep-cultivation of Planctomycetes and their phenomic and genomic characterization uncovers novel biology.</title>
        <authorList>
            <person name="Wiegand S."/>
            <person name="Jogler M."/>
            <person name="Boedeker C."/>
            <person name="Pinto D."/>
            <person name="Vollmers J."/>
            <person name="Rivas-Marin E."/>
            <person name="Kohn T."/>
            <person name="Peeters S.H."/>
            <person name="Heuer A."/>
            <person name="Rast P."/>
            <person name="Oberbeckmann S."/>
            <person name="Bunk B."/>
            <person name="Jeske O."/>
            <person name="Meyerdierks A."/>
            <person name="Storesund J.E."/>
            <person name="Kallscheuer N."/>
            <person name="Luecker S."/>
            <person name="Lage O.M."/>
            <person name="Pohl T."/>
            <person name="Merkel B.J."/>
            <person name="Hornburger P."/>
            <person name="Mueller R.-W."/>
            <person name="Bruemmer F."/>
            <person name="Labrenz M."/>
            <person name="Spormann A.M."/>
            <person name="Op den Camp H."/>
            <person name="Overmann J."/>
            <person name="Amann R."/>
            <person name="Jetten M.S.M."/>
            <person name="Mascher T."/>
            <person name="Medema M.H."/>
            <person name="Devos D.P."/>
            <person name="Kaster A.-K."/>
            <person name="Ovreas L."/>
            <person name="Rohde M."/>
            <person name="Galperin M.Y."/>
            <person name="Jogler C."/>
        </authorList>
    </citation>
    <scope>NUCLEOTIDE SEQUENCE [LARGE SCALE GENOMIC DNA]</scope>
    <source>
        <strain evidence="3 4">ETA_A1</strain>
    </source>
</reference>
<evidence type="ECO:0000313" key="3">
    <source>
        <dbReference type="EMBL" id="QDU20420.1"/>
    </source>
</evidence>
<dbReference type="KEGG" id="uli:ETAA1_23720"/>
<feature type="domain" description="3-keto-alpha-glucoside-1,2-lyase/3-keto-2-hydroxy-glucal hydratase" evidence="2">
    <location>
        <begin position="39"/>
        <end position="218"/>
    </location>
</feature>
<organism evidence="3 4">
    <name type="scientific">Urbifossiella limnaea</name>
    <dbReference type="NCBI Taxonomy" id="2528023"/>
    <lineage>
        <taxon>Bacteria</taxon>
        <taxon>Pseudomonadati</taxon>
        <taxon>Planctomycetota</taxon>
        <taxon>Planctomycetia</taxon>
        <taxon>Gemmatales</taxon>
        <taxon>Gemmataceae</taxon>
        <taxon>Urbifossiella</taxon>
    </lineage>
</organism>
<dbReference type="Gene3D" id="2.60.120.560">
    <property type="entry name" value="Exo-inulinase, domain 1"/>
    <property type="match status" value="1"/>
</dbReference>
<evidence type="ECO:0000313" key="4">
    <source>
        <dbReference type="Proteomes" id="UP000319576"/>
    </source>
</evidence>
<keyword evidence="4" id="KW-1185">Reference proteome</keyword>
<dbReference type="GO" id="GO:0016787">
    <property type="term" value="F:hydrolase activity"/>
    <property type="evidence" value="ECO:0007669"/>
    <property type="project" value="InterPro"/>
</dbReference>
<feature type="signal peptide" evidence="1">
    <location>
        <begin position="1"/>
        <end position="25"/>
    </location>
</feature>
<dbReference type="EMBL" id="CP036273">
    <property type="protein sequence ID" value="QDU20420.1"/>
    <property type="molecule type" value="Genomic_DNA"/>
</dbReference>
<evidence type="ECO:0000259" key="2">
    <source>
        <dbReference type="Pfam" id="PF06439"/>
    </source>
</evidence>
<dbReference type="Proteomes" id="UP000319576">
    <property type="component" value="Chromosome"/>
</dbReference>
<dbReference type="InterPro" id="IPR010496">
    <property type="entry name" value="AL/BT2_dom"/>
</dbReference>
<feature type="chain" id="PRO_5022045611" description="3-keto-alpha-glucoside-1,2-lyase/3-keto-2-hydroxy-glucal hydratase domain-containing protein" evidence="1">
    <location>
        <begin position="26"/>
        <end position="222"/>
    </location>
</feature>
<protein>
    <recommendedName>
        <fullName evidence="2">3-keto-alpha-glucoside-1,2-lyase/3-keto-2-hydroxy-glucal hydratase domain-containing protein</fullName>
    </recommendedName>
</protein>
<dbReference type="OrthoDB" id="9780017at2"/>